<sequence>MYQQLYEDRLGGIQHTSIHRCADIASCEPADDGVRLELTDPHTGSGRFLDVDLVLLATGFRDLGTDDRGAREFLPGVLNGIRDGVAVPEDGQASVSRDYRLELAAPQSPLIYLNGLCETTHGMGDAGSFSLLALLAREIADSLASRLTPAR</sequence>
<comment type="catalytic activity">
    <reaction evidence="15">
        <text>L-lysine + NADPH + O2 = N(6)-hydroxy-L-lysine + NADP(+) + H2O</text>
        <dbReference type="Rhea" id="RHEA:23228"/>
        <dbReference type="ChEBI" id="CHEBI:15377"/>
        <dbReference type="ChEBI" id="CHEBI:15379"/>
        <dbReference type="ChEBI" id="CHEBI:32551"/>
        <dbReference type="ChEBI" id="CHEBI:57783"/>
        <dbReference type="ChEBI" id="CHEBI:57820"/>
        <dbReference type="ChEBI" id="CHEBI:58349"/>
        <dbReference type="EC" id="1.14.13.59"/>
    </reaction>
</comment>
<evidence type="ECO:0000256" key="9">
    <source>
        <dbReference type="ARBA" id="ARBA00023002"/>
    </source>
</evidence>
<evidence type="ECO:0000256" key="5">
    <source>
        <dbReference type="ARBA" id="ARBA00016406"/>
    </source>
</evidence>
<evidence type="ECO:0000313" key="16">
    <source>
        <dbReference type="EMBL" id="MBO4204654.1"/>
    </source>
</evidence>
<evidence type="ECO:0000256" key="13">
    <source>
        <dbReference type="ARBA" id="ARBA00032493"/>
    </source>
</evidence>
<keyword evidence="17" id="KW-1185">Reference proteome</keyword>
<keyword evidence="8" id="KW-0521">NADP</keyword>
<dbReference type="PANTHER" id="PTHR42802">
    <property type="entry name" value="MONOOXYGENASE"/>
    <property type="match status" value="1"/>
</dbReference>
<name>A0ABS3VJE1_MICEH</name>
<protein>
    <recommendedName>
        <fullName evidence="5">L-lysine N6-monooxygenase MbtG</fullName>
        <ecNumber evidence="4">1.14.13.59</ecNumber>
    </recommendedName>
    <alternativeName>
        <fullName evidence="14">Lysine 6-N-hydroxylase</fullName>
    </alternativeName>
    <alternativeName>
        <fullName evidence="13">Lysine N6-hydroxylase</fullName>
    </alternativeName>
    <alternativeName>
        <fullName evidence="11">Lysine-N-oxygenase</fullName>
    </alternativeName>
    <alternativeName>
        <fullName evidence="12">Mycobactin synthase protein G</fullName>
    </alternativeName>
</protein>
<organism evidence="16 17">
    <name type="scientific">Micromonospora echinofusca</name>
    <dbReference type="NCBI Taxonomy" id="47858"/>
    <lineage>
        <taxon>Bacteria</taxon>
        <taxon>Bacillati</taxon>
        <taxon>Actinomycetota</taxon>
        <taxon>Actinomycetes</taxon>
        <taxon>Micromonosporales</taxon>
        <taxon>Micromonosporaceae</taxon>
        <taxon>Micromonospora</taxon>
    </lineage>
</organism>
<evidence type="ECO:0000256" key="6">
    <source>
        <dbReference type="ARBA" id="ARBA00022630"/>
    </source>
</evidence>
<keyword evidence="6" id="KW-0285">Flavoprotein</keyword>
<evidence type="ECO:0000256" key="15">
    <source>
        <dbReference type="ARBA" id="ARBA00048407"/>
    </source>
</evidence>
<proteinExistence type="inferred from homology"/>
<gene>
    <name evidence="16" type="ORF">GSF22_01305</name>
</gene>
<dbReference type="Gene3D" id="3.50.50.60">
    <property type="entry name" value="FAD/NAD(P)-binding domain"/>
    <property type="match status" value="1"/>
</dbReference>
<comment type="caution">
    <text evidence="16">The sequence shown here is derived from an EMBL/GenBank/DDBJ whole genome shotgun (WGS) entry which is preliminary data.</text>
</comment>
<evidence type="ECO:0000256" key="4">
    <source>
        <dbReference type="ARBA" id="ARBA00013076"/>
    </source>
</evidence>
<evidence type="ECO:0000313" key="17">
    <source>
        <dbReference type="Proteomes" id="UP000823521"/>
    </source>
</evidence>
<keyword evidence="9" id="KW-0560">Oxidoreductase</keyword>
<comment type="similarity">
    <text evidence="3">Belongs to the lysine N(6)-hydroxylase/L-ornithine N(5)-oxygenase family.</text>
</comment>
<evidence type="ECO:0000256" key="7">
    <source>
        <dbReference type="ARBA" id="ARBA00022827"/>
    </source>
</evidence>
<dbReference type="InterPro" id="IPR025700">
    <property type="entry name" value="Lys/Orn_oxygenase"/>
</dbReference>
<dbReference type="EC" id="1.14.13.59" evidence="4"/>
<evidence type="ECO:0000256" key="10">
    <source>
        <dbReference type="ARBA" id="ARBA00023033"/>
    </source>
</evidence>
<dbReference type="Pfam" id="PF13434">
    <property type="entry name" value="Lys_Orn_oxgnase"/>
    <property type="match status" value="1"/>
</dbReference>
<evidence type="ECO:0000256" key="12">
    <source>
        <dbReference type="ARBA" id="ARBA00031158"/>
    </source>
</evidence>
<dbReference type="Proteomes" id="UP000823521">
    <property type="component" value="Unassembled WGS sequence"/>
</dbReference>
<evidence type="ECO:0000256" key="3">
    <source>
        <dbReference type="ARBA" id="ARBA00007588"/>
    </source>
</evidence>
<keyword evidence="10 16" id="KW-0503">Monooxygenase</keyword>
<evidence type="ECO:0000256" key="2">
    <source>
        <dbReference type="ARBA" id="ARBA00004924"/>
    </source>
</evidence>
<reference evidence="16 17" key="1">
    <citation type="submission" date="2019-12" db="EMBL/GenBank/DDBJ databases">
        <title>Whole genome sequencing of endophytic Actinobacterium Micromonospora sp. MPMI6T.</title>
        <authorList>
            <person name="Evv R."/>
            <person name="Podile A.R."/>
        </authorList>
    </citation>
    <scope>NUCLEOTIDE SEQUENCE [LARGE SCALE GENOMIC DNA]</scope>
    <source>
        <strain evidence="16 17">MPMI6</strain>
    </source>
</reference>
<comment type="cofactor">
    <cofactor evidence="1">
        <name>FAD</name>
        <dbReference type="ChEBI" id="CHEBI:57692"/>
    </cofactor>
</comment>
<evidence type="ECO:0000256" key="1">
    <source>
        <dbReference type="ARBA" id="ARBA00001974"/>
    </source>
</evidence>
<dbReference type="InterPro" id="IPR036188">
    <property type="entry name" value="FAD/NAD-bd_sf"/>
</dbReference>
<dbReference type="EMBL" id="WVUH01000004">
    <property type="protein sequence ID" value="MBO4204654.1"/>
    <property type="molecule type" value="Genomic_DNA"/>
</dbReference>
<evidence type="ECO:0000256" key="8">
    <source>
        <dbReference type="ARBA" id="ARBA00022857"/>
    </source>
</evidence>
<evidence type="ECO:0000256" key="11">
    <source>
        <dbReference type="ARBA" id="ARBA00029939"/>
    </source>
</evidence>
<keyword evidence="7" id="KW-0274">FAD</keyword>
<evidence type="ECO:0000256" key="14">
    <source>
        <dbReference type="ARBA" id="ARBA00032738"/>
    </source>
</evidence>
<accession>A0ABS3VJE1</accession>
<dbReference type="PANTHER" id="PTHR42802:SF1">
    <property type="entry name" value="L-ORNITHINE N(5)-MONOOXYGENASE"/>
    <property type="match status" value="1"/>
</dbReference>
<dbReference type="SUPFAM" id="SSF51905">
    <property type="entry name" value="FAD/NAD(P)-binding domain"/>
    <property type="match status" value="1"/>
</dbReference>
<comment type="pathway">
    <text evidence="2">Siderophore biosynthesis.</text>
</comment>
<dbReference type="GO" id="GO:0004497">
    <property type="term" value="F:monooxygenase activity"/>
    <property type="evidence" value="ECO:0007669"/>
    <property type="project" value="UniProtKB-KW"/>
</dbReference>